<feature type="active site" evidence="6">
    <location>
        <position position="28"/>
    </location>
</feature>
<keyword evidence="3" id="KW-0645">Protease</keyword>
<dbReference type="Pfam" id="PF02099">
    <property type="entry name" value="Josephin"/>
    <property type="match status" value="1"/>
</dbReference>
<evidence type="ECO:0000256" key="6">
    <source>
        <dbReference type="PROSITE-ProRule" id="PRU00331"/>
    </source>
</evidence>
<dbReference type="AlphaFoldDB" id="A0A0D9QH92"/>
<dbReference type="Proteomes" id="UP000054561">
    <property type="component" value="Unassembled WGS sequence"/>
</dbReference>
<dbReference type="EMBL" id="KQ001694">
    <property type="protein sequence ID" value="KJP86394.1"/>
    <property type="molecule type" value="Genomic_DNA"/>
</dbReference>
<keyword evidence="5 6" id="KW-0378">Hydrolase</keyword>
<evidence type="ECO:0000256" key="2">
    <source>
        <dbReference type="ARBA" id="ARBA00012759"/>
    </source>
</evidence>
<proteinExistence type="predicted"/>
<dbReference type="Gene3D" id="3.90.70.40">
    <property type="match status" value="1"/>
</dbReference>
<evidence type="ECO:0000256" key="5">
    <source>
        <dbReference type="ARBA" id="ARBA00022801"/>
    </source>
</evidence>
<feature type="active site" evidence="6">
    <location>
        <position position="211"/>
    </location>
</feature>
<dbReference type="SMART" id="SM01246">
    <property type="entry name" value="Josephin"/>
    <property type="match status" value="1"/>
</dbReference>
<name>A0A0D9QH92_PLAFR</name>
<evidence type="ECO:0000256" key="3">
    <source>
        <dbReference type="ARBA" id="ARBA00022670"/>
    </source>
</evidence>
<dbReference type="EC" id="3.4.19.12" evidence="2"/>
<keyword evidence="10" id="KW-1185">Reference proteome</keyword>
<dbReference type="VEuPathDB" id="PlasmoDB:AK88_03947"/>
<dbReference type="GO" id="GO:0004843">
    <property type="term" value="F:cysteine-type deubiquitinase activity"/>
    <property type="evidence" value="ECO:0007669"/>
    <property type="project" value="UniProtKB-EC"/>
</dbReference>
<dbReference type="InterPro" id="IPR006155">
    <property type="entry name" value="Josephin"/>
</dbReference>
<dbReference type="PANTHER" id="PTHR13291">
    <property type="entry name" value="JOSEPHIN 1, 2"/>
    <property type="match status" value="1"/>
</dbReference>
<dbReference type="GeneID" id="24269261"/>
<feature type="domain" description="Josephin" evidence="8">
    <location>
        <begin position="15"/>
        <end position="258"/>
    </location>
</feature>
<feature type="region of interest" description="Disordered" evidence="7">
    <location>
        <begin position="70"/>
        <end position="89"/>
    </location>
</feature>
<reference evidence="9 10" key="1">
    <citation type="submission" date="2014-03" db="EMBL/GenBank/DDBJ databases">
        <title>The Genome Sequence of Plasmodium fragile nilgiri.</title>
        <authorList>
            <consortium name="The Broad Institute Genomics Platform"/>
            <consortium name="The Broad Institute Genome Sequencing Center for Infectious Disease"/>
            <person name="Neafsey D."/>
            <person name="Duraisingh M."/>
            <person name="Young S.K."/>
            <person name="Zeng Q."/>
            <person name="Gargeya S."/>
            <person name="Abouelleil A."/>
            <person name="Alvarado L."/>
            <person name="Chapman S.B."/>
            <person name="Gainer-Dewar J."/>
            <person name="Goldberg J."/>
            <person name="Griggs A."/>
            <person name="Gujja S."/>
            <person name="Hansen M."/>
            <person name="Howarth C."/>
            <person name="Imamovic A."/>
            <person name="Larimer J."/>
            <person name="Pearson M."/>
            <person name="Poon T.W."/>
            <person name="Priest M."/>
            <person name="Roberts A."/>
            <person name="Saif S."/>
            <person name="Shea T."/>
            <person name="Sykes S."/>
            <person name="Wortman J."/>
            <person name="Nusbaum C."/>
            <person name="Birren B."/>
        </authorList>
    </citation>
    <scope>NUCLEOTIDE SEQUENCE [LARGE SCALE GENOMIC DNA]</scope>
    <source>
        <strain evidence="10">nilgiri</strain>
    </source>
</reference>
<accession>A0A0D9QH92</accession>
<protein>
    <recommendedName>
        <fullName evidence="2">ubiquitinyl hydrolase 1</fullName>
        <ecNumber evidence="2">3.4.19.12</ecNumber>
    </recommendedName>
</protein>
<feature type="active site" evidence="6">
    <location>
        <position position="196"/>
    </location>
</feature>
<dbReference type="GO" id="GO:0006508">
    <property type="term" value="P:proteolysis"/>
    <property type="evidence" value="ECO:0007669"/>
    <property type="project" value="UniProtKB-KW"/>
</dbReference>
<dbReference type="InterPro" id="IPR040053">
    <property type="entry name" value="JOSD1/2"/>
</dbReference>
<evidence type="ECO:0000259" key="8">
    <source>
        <dbReference type="PROSITE" id="PS50957"/>
    </source>
</evidence>
<dbReference type="OrthoDB" id="422700at2759"/>
<dbReference type="PANTHER" id="PTHR13291:SF0">
    <property type="entry name" value="JOSEPHIN-LIKE PROTEIN"/>
    <property type="match status" value="1"/>
</dbReference>
<evidence type="ECO:0000256" key="1">
    <source>
        <dbReference type="ARBA" id="ARBA00000707"/>
    </source>
</evidence>
<evidence type="ECO:0000256" key="7">
    <source>
        <dbReference type="SAM" id="MobiDB-lite"/>
    </source>
</evidence>
<keyword evidence="4" id="KW-0833">Ubl conjugation pathway</keyword>
<gene>
    <name evidence="9" type="ORF">AK88_03947</name>
</gene>
<organism evidence="9 10">
    <name type="scientific">Plasmodium fragile</name>
    <dbReference type="NCBI Taxonomy" id="5857"/>
    <lineage>
        <taxon>Eukaryota</taxon>
        <taxon>Sar</taxon>
        <taxon>Alveolata</taxon>
        <taxon>Apicomplexa</taxon>
        <taxon>Aconoidasida</taxon>
        <taxon>Haemosporida</taxon>
        <taxon>Plasmodiidae</taxon>
        <taxon>Plasmodium</taxon>
        <taxon>Plasmodium (Plasmodium)</taxon>
    </lineage>
</organism>
<evidence type="ECO:0000256" key="4">
    <source>
        <dbReference type="ARBA" id="ARBA00022786"/>
    </source>
</evidence>
<comment type="catalytic activity">
    <reaction evidence="1">
        <text>Thiol-dependent hydrolysis of ester, thioester, amide, peptide and isopeptide bonds formed by the C-terminal Gly of ubiquitin (a 76-residue protein attached to proteins as an intracellular targeting signal).</text>
        <dbReference type="EC" id="3.4.19.12"/>
    </reaction>
</comment>
<evidence type="ECO:0000313" key="10">
    <source>
        <dbReference type="Proteomes" id="UP000054561"/>
    </source>
</evidence>
<dbReference type="OMA" id="KISGMWF"/>
<sequence length="258" mass="29933">MCHYKTHAIETERGLISVYFEQQTKLYCLLHTANNILQAHVYSPDDFKDAECMLDNAAVGLGTLSNDQGNDAGDGHADQNNGNCYTSDGDGNRGNRHLADVRGKEHLKCNSVLTYIKRGFHYFGNFNINILYFFMNKHNIELRWVDNKEILRKIKNSKDSTCATLFDNNQLNDKTLIAFVVNIVRVNLFDFYHHRHFYTIRKISGMWFQLDSSLSKPVLLPTNEDINNHLVKIVKDNKFEKSDNYIIQVFKNEKNHHK</sequence>
<dbReference type="GO" id="GO:0016579">
    <property type="term" value="P:protein deubiquitination"/>
    <property type="evidence" value="ECO:0007669"/>
    <property type="project" value="InterPro"/>
</dbReference>
<evidence type="ECO:0000313" key="9">
    <source>
        <dbReference type="EMBL" id="KJP86394.1"/>
    </source>
</evidence>
<dbReference type="PROSITE" id="PS50957">
    <property type="entry name" value="JOSEPHIN"/>
    <property type="match status" value="1"/>
</dbReference>
<dbReference type="RefSeq" id="XP_012336980.1">
    <property type="nucleotide sequence ID" value="XM_012481557.1"/>
</dbReference>